<dbReference type="InterPro" id="IPR000829">
    <property type="entry name" value="DAGK"/>
</dbReference>
<evidence type="ECO:0000256" key="13">
    <source>
        <dbReference type="ARBA" id="ARBA00023209"/>
    </source>
</evidence>
<dbReference type="InterPro" id="IPR036945">
    <property type="entry name" value="DAGK_sf"/>
</dbReference>
<dbReference type="GeneID" id="99987525"/>
<feature type="binding site" evidence="17">
    <location>
        <begin position="88"/>
        <end position="90"/>
    </location>
    <ligand>
        <name>ATP</name>
        <dbReference type="ChEBI" id="CHEBI:30616"/>
    </ligand>
</feature>
<dbReference type="GO" id="GO:0016301">
    <property type="term" value="F:kinase activity"/>
    <property type="evidence" value="ECO:0007669"/>
    <property type="project" value="UniProtKB-KW"/>
</dbReference>
<keyword evidence="3" id="KW-1003">Cell membrane</keyword>
<evidence type="ECO:0000256" key="17">
    <source>
        <dbReference type="PIRSR" id="PIRSR600829-3"/>
    </source>
</evidence>
<dbReference type="EMBL" id="FOIR01000002">
    <property type="protein sequence ID" value="SEW32253.1"/>
    <property type="molecule type" value="Genomic_DNA"/>
</dbReference>
<dbReference type="InterPro" id="IPR033717">
    <property type="entry name" value="UDPK"/>
</dbReference>
<dbReference type="GO" id="GO:0008654">
    <property type="term" value="P:phospholipid biosynthetic process"/>
    <property type="evidence" value="ECO:0007669"/>
    <property type="project" value="UniProtKB-KW"/>
</dbReference>
<evidence type="ECO:0000256" key="5">
    <source>
        <dbReference type="ARBA" id="ARBA00022679"/>
    </source>
</evidence>
<feature type="transmembrane region" description="Helical" evidence="19">
    <location>
        <begin position="99"/>
        <end position="123"/>
    </location>
</feature>
<protein>
    <submittedName>
        <fullName evidence="20">Undecaprenol kinase</fullName>
    </submittedName>
</protein>
<keyword evidence="8 20" id="KW-0418">Kinase</keyword>
<keyword evidence="11" id="KW-0443">Lipid metabolism</keyword>
<feature type="binding site" evidence="18">
    <location>
        <position position="79"/>
    </location>
    <ligand>
        <name>a divalent metal cation</name>
        <dbReference type="ChEBI" id="CHEBI:60240"/>
    </ligand>
</feature>
<keyword evidence="7 17" id="KW-0547">Nucleotide-binding</keyword>
<dbReference type="Gene3D" id="1.10.287.3610">
    <property type="match status" value="1"/>
</dbReference>
<gene>
    <name evidence="20" type="ORF">SAMN05216290_2840</name>
</gene>
<keyword evidence="10 19" id="KW-1133">Transmembrane helix</keyword>
<comment type="cofactor">
    <cofactor evidence="18">
        <name>Mg(2+)</name>
        <dbReference type="ChEBI" id="CHEBI:18420"/>
    </cofactor>
    <text evidence="18">Mn(2+), Zn(2+), Cd(2+) and Co(2+) support activity to lesser extents.</text>
</comment>
<evidence type="ECO:0000256" key="19">
    <source>
        <dbReference type="SAM" id="Phobius"/>
    </source>
</evidence>
<keyword evidence="21" id="KW-1185">Reference proteome</keyword>
<evidence type="ECO:0000256" key="3">
    <source>
        <dbReference type="ARBA" id="ARBA00022475"/>
    </source>
</evidence>
<evidence type="ECO:0000256" key="4">
    <source>
        <dbReference type="ARBA" id="ARBA00022516"/>
    </source>
</evidence>
<dbReference type="GO" id="GO:0005886">
    <property type="term" value="C:plasma membrane"/>
    <property type="evidence" value="ECO:0007669"/>
    <property type="project" value="UniProtKB-SubCell"/>
</dbReference>
<organism evidence="20 21">
    <name type="scientific">Roseivirga pacifica</name>
    <dbReference type="NCBI Taxonomy" id="1267423"/>
    <lineage>
        <taxon>Bacteria</taxon>
        <taxon>Pseudomonadati</taxon>
        <taxon>Bacteroidota</taxon>
        <taxon>Cytophagia</taxon>
        <taxon>Cytophagales</taxon>
        <taxon>Roseivirgaceae</taxon>
        <taxon>Roseivirga</taxon>
    </lineage>
</organism>
<keyword evidence="18" id="KW-0460">Magnesium</keyword>
<evidence type="ECO:0000256" key="15">
    <source>
        <dbReference type="PIRSR" id="PIRSR600829-1"/>
    </source>
</evidence>
<proteinExistence type="inferred from homology"/>
<dbReference type="STRING" id="1267423.SAMN05216290_2840"/>
<evidence type="ECO:0000256" key="9">
    <source>
        <dbReference type="ARBA" id="ARBA00022840"/>
    </source>
</evidence>
<evidence type="ECO:0000256" key="14">
    <source>
        <dbReference type="ARBA" id="ARBA00023264"/>
    </source>
</evidence>
<dbReference type="PANTHER" id="PTHR34299">
    <property type="entry name" value="DIACYLGLYCEROL KINASE"/>
    <property type="match status" value="1"/>
</dbReference>
<feature type="binding site" evidence="18">
    <location>
        <position position="31"/>
    </location>
    <ligand>
        <name>a divalent metal cation</name>
        <dbReference type="ChEBI" id="CHEBI:60240"/>
    </ligand>
</feature>
<dbReference type="GO" id="GO:0005524">
    <property type="term" value="F:ATP binding"/>
    <property type="evidence" value="ECO:0007669"/>
    <property type="project" value="UniProtKB-KW"/>
</dbReference>
<dbReference type="AlphaFoldDB" id="A0A1I0QXZ6"/>
<keyword evidence="13" id="KW-0594">Phospholipid biosynthesis</keyword>
<dbReference type="OrthoDB" id="1493837at2"/>
<evidence type="ECO:0000256" key="8">
    <source>
        <dbReference type="ARBA" id="ARBA00022777"/>
    </source>
</evidence>
<feature type="binding site" evidence="16">
    <location>
        <position position="72"/>
    </location>
    <ligand>
        <name>substrate</name>
    </ligand>
</feature>
<evidence type="ECO:0000256" key="7">
    <source>
        <dbReference type="ARBA" id="ARBA00022741"/>
    </source>
</evidence>
<keyword evidence="4" id="KW-0444">Lipid biosynthesis</keyword>
<reference evidence="21" key="1">
    <citation type="submission" date="2016-10" db="EMBL/GenBank/DDBJ databases">
        <authorList>
            <person name="Varghese N."/>
            <person name="Submissions S."/>
        </authorList>
    </citation>
    <scope>NUCLEOTIDE SEQUENCE [LARGE SCALE GENOMIC DNA]</scope>
    <source>
        <strain evidence="21">CGMCC 1.12402</strain>
    </source>
</reference>
<evidence type="ECO:0000256" key="10">
    <source>
        <dbReference type="ARBA" id="ARBA00022989"/>
    </source>
</evidence>
<feature type="binding site" evidence="17">
    <location>
        <position position="31"/>
    </location>
    <ligand>
        <name>ATP</name>
        <dbReference type="ChEBI" id="CHEBI:30616"/>
    </ligand>
</feature>
<keyword evidence="5" id="KW-0808">Transferase</keyword>
<feature type="active site" description="Proton acceptor" evidence="15">
    <location>
        <position position="72"/>
    </location>
</feature>
<dbReference type="GO" id="GO:0046872">
    <property type="term" value="F:metal ion binding"/>
    <property type="evidence" value="ECO:0007669"/>
    <property type="project" value="UniProtKB-KW"/>
</dbReference>
<feature type="binding site" evidence="17">
    <location>
        <begin position="97"/>
        <end position="98"/>
    </location>
    <ligand>
        <name>ATP</name>
        <dbReference type="ChEBI" id="CHEBI:30616"/>
    </ligand>
</feature>
<evidence type="ECO:0000256" key="12">
    <source>
        <dbReference type="ARBA" id="ARBA00023136"/>
    </source>
</evidence>
<evidence type="ECO:0000313" key="20">
    <source>
        <dbReference type="EMBL" id="SEW32253.1"/>
    </source>
</evidence>
<comment type="similarity">
    <text evidence="2">Belongs to the bacterial diacylglycerol kinase family.</text>
</comment>
<comment type="subcellular location">
    <subcellularLocation>
        <location evidence="1">Cell membrane</location>
        <topology evidence="1">Multi-pass membrane protein</topology>
    </subcellularLocation>
</comment>
<feature type="transmembrane region" description="Helical" evidence="19">
    <location>
        <begin position="58"/>
        <end position="78"/>
    </location>
</feature>
<keyword evidence="14" id="KW-1208">Phospholipid metabolism</keyword>
<dbReference type="Proteomes" id="UP000199437">
    <property type="component" value="Unassembled WGS sequence"/>
</dbReference>
<keyword evidence="18" id="KW-0479">Metal-binding</keyword>
<accession>A0A1I0QXZ6</accession>
<evidence type="ECO:0000256" key="16">
    <source>
        <dbReference type="PIRSR" id="PIRSR600829-2"/>
    </source>
</evidence>
<evidence type="ECO:0000256" key="11">
    <source>
        <dbReference type="ARBA" id="ARBA00023098"/>
    </source>
</evidence>
<dbReference type="PANTHER" id="PTHR34299:SF1">
    <property type="entry name" value="DIACYLGLYCEROL KINASE"/>
    <property type="match status" value="1"/>
</dbReference>
<evidence type="ECO:0000256" key="1">
    <source>
        <dbReference type="ARBA" id="ARBA00004651"/>
    </source>
</evidence>
<keyword evidence="6 19" id="KW-0812">Transmembrane</keyword>
<dbReference type="RefSeq" id="WP_090259225.1">
    <property type="nucleotide sequence ID" value="NZ_FOIR01000002.1"/>
</dbReference>
<feature type="transmembrane region" description="Helical" evidence="19">
    <location>
        <begin position="34"/>
        <end position="52"/>
    </location>
</feature>
<feature type="binding site" evidence="17">
    <location>
        <position position="79"/>
    </location>
    <ligand>
        <name>ATP</name>
        <dbReference type="ChEBI" id="CHEBI:30616"/>
    </ligand>
</feature>
<evidence type="ECO:0000313" key="21">
    <source>
        <dbReference type="Proteomes" id="UP000199437"/>
    </source>
</evidence>
<dbReference type="CDD" id="cd14265">
    <property type="entry name" value="UDPK_IM_like"/>
    <property type="match status" value="1"/>
</dbReference>
<evidence type="ECO:0000256" key="2">
    <source>
        <dbReference type="ARBA" id="ARBA00005967"/>
    </source>
</evidence>
<evidence type="ECO:0000256" key="6">
    <source>
        <dbReference type="ARBA" id="ARBA00022692"/>
    </source>
</evidence>
<dbReference type="Pfam" id="PF01219">
    <property type="entry name" value="DAGK_prokar"/>
    <property type="match status" value="1"/>
</dbReference>
<evidence type="ECO:0000256" key="18">
    <source>
        <dbReference type="PIRSR" id="PIRSR600829-4"/>
    </source>
</evidence>
<name>A0A1I0QXZ6_9BACT</name>
<keyword evidence="12 19" id="KW-0472">Membrane</keyword>
<keyword evidence="9 17" id="KW-0067">ATP-binding</keyword>
<sequence>MVKPQHNKHNLNELQKFKVALKGLMLATKSEAHFRFHIVAALIIITAGWLMRVSKTDWLWLIAAIGFVLIAELFNTAIEHLVDLVSPEKHPLAGKIKDISAGAVLMASITAAVIGLVILWPYFC</sequence>